<evidence type="ECO:0000313" key="1">
    <source>
        <dbReference type="EMBL" id="AWK14584.1"/>
    </source>
</evidence>
<accession>A0A2U8I991</accession>
<gene>
    <name evidence="1" type="ORF">CCS41_09010</name>
</gene>
<name>A0A2U8I991_9GAMM</name>
<dbReference type="OrthoDB" id="6520353at2"/>
<evidence type="ECO:0000313" key="2">
    <source>
        <dbReference type="Proteomes" id="UP000261875"/>
    </source>
</evidence>
<dbReference type="EMBL" id="CP021659">
    <property type="protein sequence ID" value="AWK14584.1"/>
    <property type="molecule type" value="Genomic_DNA"/>
</dbReference>
<sequence>MNSLENIKGMAAVANDITPDNNPIVSLEDRMVQSYATNAVDFSDRRNEILAKIANPRISTDELAQLQKELGEYNFDVSLISALTKKVTGAVETCLRA</sequence>
<reference evidence="1 2" key="1">
    <citation type="submission" date="2017-05" db="EMBL/GenBank/DDBJ databases">
        <title>Genome sequence of Candidatus Fukatsuia symbiotica and Candidatus Hamiltonella defensa from Acyrthosiphon pisum strain 5D.</title>
        <authorList>
            <person name="Patel V.A."/>
            <person name="Chevignon G."/>
            <person name="Russell J.A."/>
            <person name="Oliver K.M."/>
        </authorList>
    </citation>
    <scope>NUCLEOTIDE SEQUENCE [LARGE SCALE GENOMIC DNA]</scope>
    <source>
        <strain evidence="1 2">5D</strain>
    </source>
</reference>
<dbReference type="AlphaFoldDB" id="A0A2U8I991"/>
<organism evidence="1 2">
    <name type="scientific">Candidatus Fukatsuia symbiotica</name>
    <dbReference type="NCBI Taxonomy" id="1878942"/>
    <lineage>
        <taxon>Bacteria</taxon>
        <taxon>Pseudomonadati</taxon>
        <taxon>Pseudomonadota</taxon>
        <taxon>Gammaproteobacteria</taxon>
        <taxon>Enterobacterales</taxon>
        <taxon>Yersiniaceae</taxon>
        <taxon>Candidatus Fukatsuia</taxon>
    </lineage>
</organism>
<protein>
    <recommendedName>
        <fullName evidence="3">Type III secretion system protein PrgJ</fullName>
    </recommendedName>
</protein>
<dbReference type="NCBIfam" id="NF038054">
    <property type="entry name" value="T3SS_SctI"/>
    <property type="match status" value="1"/>
</dbReference>
<dbReference type="RefSeq" id="WP_072550171.1">
    <property type="nucleotide sequence ID" value="NZ_CP021659.1"/>
</dbReference>
<dbReference type="InterPro" id="IPR047754">
    <property type="entry name" value="T3SS_SctI-like"/>
</dbReference>
<dbReference type="Proteomes" id="UP000261875">
    <property type="component" value="Chromosome"/>
</dbReference>
<dbReference type="KEGG" id="fsm:CCS41_09010"/>
<keyword evidence="2" id="KW-1185">Reference proteome</keyword>
<evidence type="ECO:0008006" key="3">
    <source>
        <dbReference type="Google" id="ProtNLM"/>
    </source>
</evidence>
<proteinExistence type="predicted"/>
<dbReference type="STRING" id="1878942.GCA_900128755_01478"/>